<dbReference type="InterPro" id="IPR001444">
    <property type="entry name" value="Flag_bb_rod_N"/>
</dbReference>
<dbReference type="SUPFAM" id="SSF117143">
    <property type="entry name" value="Flagellar hook protein flgE"/>
    <property type="match status" value="1"/>
</dbReference>
<dbReference type="InterPro" id="IPR019776">
    <property type="entry name" value="Flagellar_basal_body_rod_CS"/>
</dbReference>
<dbReference type="EMBL" id="AP019536">
    <property type="protein sequence ID" value="BBI98760.1"/>
    <property type="molecule type" value="Genomic_DNA"/>
</dbReference>
<evidence type="ECO:0000256" key="2">
    <source>
        <dbReference type="ARBA" id="ARBA00009677"/>
    </source>
</evidence>
<dbReference type="Proteomes" id="UP001319121">
    <property type="component" value="Chromosome"/>
</dbReference>
<comment type="similarity">
    <text evidence="2 6">Belongs to the flagella basal body rod proteins family.</text>
</comment>
<dbReference type="KEGG" id="fku:FGKAn22_04530"/>
<protein>
    <recommendedName>
        <fullName evidence="5 6">Flagellar basal-body rod protein FlgF</fullName>
    </recommendedName>
</protein>
<dbReference type="NCBIfam" id="TIGR02490">
    <property type="entry name" value="flgF"/>
    <property type="match status" value="1"/>
</dbReference>
<proteinExistence type="inferred from homology"/>
<evidence type="ECO:0000313" key="10">
    <source>
        <dbReference type="EMBL" id="BBI98760.1"/>
    </source>
</evidence>
<evidence type="ECO:0000259" key="7">
    <source>
        <dbReference type="Pfam" id="PF00460"/>
    </source>
</evidence>
<feature type="domain" description="Flagellar basal-body/hook protein C-terminal" evidence="8">
    <location>
        <begin position="199"/>
        <end position="243"/>
    </location>
</feature>
<dbReference type="GO" id="GO:0030694">
    <property type="term" value="C:bacterial-type flagellum basal body, rod"/>
    <property type="evidence" value="ECO:0007669"/>
    <property type="project" value="UniProtKB-UniRule"/>
</dbReference>
<dbReference type="AlphaFoldDB" id="A0AAN1SZ46"/>
<dbReference type="InterPro" id="IPR053967">
    <property type="entry name" value="LlgE_F_G-like_D1"/>
</dbReference>
<feature type="domain" description="Flagellar basal body rod protein N-terminal" evidence="7">
    <location>
        <begin position="5"/>
        <end position="35"/>
    </location>
</feature>
<dbReference type="Pfam" id="PF22692">
    <property type="entry name" value="LlgE_F_G_D1"/>
    <property type="match status" value="1"/>
</dbReference>
<dbReference type="GO" id="GO:0071978">
    <property type="term" value="P:bacterial-type flagellum-dependent swarming motility"/>
    <property type="evidence" value="ECO:0007669"/>
    <property type="project" value="TreeGrafter"/>
</dbReference>
<dbReference type="InterPro" id="IPR012836">
    <property type="entry name" value="FlgF"/>
</dbReference>
<keyword evidence="10" id="KW-0969">Cilium</keyword>
<evidence type="ECO:0000256" key="6">
    <source>
        <dbReference type="RuleBase" id="RU362116"/>
    </source>
</evidence>
<dbReference type="NCBIfam" id="TIGR03506">
    <property type="entry name" value="FlgEFG_subfam"/>
    <property type="match status" value="1"/>
</dbReference>
<dbReference type="InterPro" id="IPR010930">
    <property type="entry name" value="Flg_bb/hook_C_dom"/>
</dbReference>
<dbReference type="PANTHER" id="PTHR30435">
    <property type="entry name" value="FLAGELLAR PROTEIN"/>
    <property type="match status" value="1"/>
</dbReference>
<evidence type="ECO:0000256" key="4">
    <source>
        <dbReference type="ARBA" id="ARBA00038560"/>
    </source>
</evidence>
<reference evidence="10 11" key="1">
    <citation type="submission" date="2019-03" db="EMBL/GenBank/DDBJ databases">
        <title>Complete genome sequence of Ferrigenium kumadai strain An22, a microaerophilic iron-oxidizing bacterium isolated from a paddy field soil.</title>
        <authorList>
            <person name="Watanabe T."/>
            <person name="Asakawa S."/>
        </authorList>
    </citation>
    <scope>NUCLEOTIDE SEQUENCE [LARGE SCALE GENOMIC DNA]</scope>
    <source>
        <strain evidence="10 11">An22</strain>
    </source>
</reference>
<accession>A0AAN1SZ46</accession>
<evidence type="ECO:0000256" key="1">
    <source>
        <dbReference type="ARBA" id="ARBA00004117"/>
    </source>
</evidence>
<comment type="subunit">
    <text evidence="4 6">The basal body constitutes a major portion of the flagellar organelle and consists of five rings (E,L,P,S, and M) mounted on a central rod. The rod consists of about 26 subunits of FlgG in the distal portion, and FlgB, FlgC and FlgF are thought to build up the proximal portion of the rod with about 6 subunits each.</text>
</comment>
<dbReference type="NCBIfam" id="NF009280">
    <property type="entry name" value="PRK12640.1"/>
    <property type="match status" value="1"/>
</dbReference>
<evidence type="ECO:0000256" key="5">
    <source>
        <dbReference type="ARBA" id="ARBA00040228"/>
    </source>
</evidence>
<keyword evidence="3 6" id="KW-0975">Bacterial flagellum</keyword>
<name>A0AAN1SZ46_9PROT</name>
<dbReference type="InterPro" id="IPR037925">
    <property type="entry name" value="FlgE/F/G-like"/>
</dbReference>
<keyword evidence="10" id="KW-0966">Cell projection</keyword>
<gene>
    <name evidence="10" type="primary">flgF</name>
    <name evidence="10" type="ORF">FGKAn22_04530</name>
</gene>
<evidence type="ECO:0000259" key="9">
    <source>
        <dbReference type="Pfam" id="PF22692"/>
    </source>
</evidence>
<sequence length="248" mass="25817">MDRLIYTAMTGASHVLQQQAAVSENLSNANTPGFRATLNTFRAVPLVGEGLPTRTFVVDSTAGSDFTPAAFQPTGRELDVAVNGAGWLVVQGPDGKEAYTRNGSFQITPNGVLQTRTGLNVVGDAGPITIPPDTGVTFAKDGTISTVPTDPAQAKSAVTLGRLKLVSPDPAQLERGGDGLFRLKSGPAAAANDKVEVVAGNLEGSNVNTVEAMVSMISLARKFDMQMKMLQSADNNAQRASQIMSLAG</sequence>
<comment type="subcellular location">
    <subcellularLocation>
        <location evidence="1 6">Bacterial flagellum basal body</location>
    </subcellularLocation>
</comment>
<dbReference type="PROSITE" id="PS00588">
    <property type="entry name" value="FLAGELLA_BB_ROD"/>
    <property type="match status" value="1"/>
</dbReference>
<dbReference type="Pfam" id="PF06429">
    <property type="entry name" value="Flg_bbr_C"/>
    <property type="match status" value="1"/>
</dbReference>
<keyword evidence="11" id="KW-1185">Reference proteome</keyword>
<keyword evidence="10" id="KW-0282">Flagellum</keyword>
<organism evidence="10 11">
    <name type="scientific">Ferrigenium kumadai</name>
    <dbReference type="NCBI Taxonomy" id="1682490"/>
    <lineage>
        <taxon>Bacteria</taxon>
        <taxon>Pseudomonadati</taxon>
        <taxon>Pseudomonadota</taxon>
        <taxon>Betaproteobacteria</taxon>
        <taxon>Nitrosomonadales</taxon>
        <taxon>Gallionellaceae</taxon>
        <taxon>Ferrigenium</taxon>
    </lineage>
</organism>
<dbReference type="RefSeq" id="WP_212786374.1">
    <property type="nucleotide sequence ID" value="NZ_AP019536.1"/>
</dbReference>
<feature type="domain" description="Flagellar hook protein FlgE/F/G-like D1" evidence="9">
    <location>
        <begin position="81"/>
        <end position="145"/>
    </location>
</feature>
<evidence type="ECO:0000256" key="3">
    <source>
        <dbReference type="ARBA" id="ARBA00023143"/>
    </source>
</evidence>
<evidence type="ECO:0000313" key="11">
    <source>
        <dbReference type="Proteomes" id="UP001319121"/>
    </source>
</evidence>
<dbReference type="InterPro" id="IPR020013">
    <property type="entry name" value="Flagellar_FlgE/F/G"/>
</dbReference>
<dbReference type="PANTHER" id="PTHR30435:SF18">
    <property type="entry name" value="FLAGELLAR BASAL-BODY ROD PROTEIN FLGF"/>
    <property type="match status" value="1"/>
</dbReference>
<dbReference type="Pfam" id="PF00460">
    <property type="entry name" value="Flg_bb_rod"/>
    <property type="match status" value="1"/>
</dbReference>
<evidence type="ECO:0000259" key="8">
    <source>
        <dbReference type="Pfam" id="PF06429"/>
    </source>
</evidence>